<dbReference type="AlphaFoldDB" id="A0A656JT75"/>
<feature type="non-terminal residue" evidence="1">
    <location>
        <position position="1"/>
    </location>
</feature>
<evidence type="ECO:0000313" key="2">
    <source>
        <dbReference type="Proteomes" id="UP000018849"/>
    </source>
</evidence>
<gene>
    <name evidence="1" type="ORF">A245_26948</name>
</gene>
<evidence type="ECO:0000313" key="1">
    <source>
        <dbReference type="EMBL" id="EPN51350.1"/>
    </source>
</evidence>
<sequence length="248" mass="27882">DRIAEAVADIDKDRVVDDGRFADSAIPTARPLSEDAETHPLWTPLGADVFWQGSVYDQDSSLVIALDDPLAVFNDLGMQLAADQAAFREWQSAHEHKIQIAQTVATLCGAESEPEKLPASVSGDALRMHQYLSEVEAYFEQCDFEEAQIGSNTVPGGLLLLPDVFKSPDMRRARHKWRREVDLSSARQYLLQHLPTGDKRLQQVRDTQSDFQLWATHIGTEPLKLFIDTTRPAQLLYLQTIMLNLQII</sequence>
<comment type="caution">
    <text evidence="1">The sequence shown here is derived from an EMBL/GenBank/DDBJ whole genome shotgun (WGS) entry which is preliminary data.</text>
</comment>
<feature type="non-terminal residue" evidence="1">
    <location>
        <position position="248"/>
    </location>
</feature>
<dbReference type="EMBL" id="AOKF01002313">
    <property type="protein sequence ID" value="EPN51350.1"/>
    <property type="molecule type" value="Genomic_DNA"/>
</dbReference>
<dbReference type="Proteomes" id="UP000018849">
    <property type="component" value="Unassembled WGS sequence"/>
</dbReference>
<name>A0A656JT75_PSESF</name>
<proteinExistence type="predicted"/>
<organism evidence="1 2">
    <name type="scientific">Pseudomonas syringae pv. actinidiae ICMP 19096</name>
    <dbReference type="NCBI Taxonomy" id="1194405"/>
    <lineage>
        <taxon>Bacteria</taxon>
        <taxon>Pseudomonadati</taxon>
        <taxon>Pseudomonadota</taxon>
        <taxon>Gammaproteobacteria</taxon>
        <taxon>Pseudomonadales</taxon>
        <taxon>Pseudomonadaceae</taxon>
        <taxon>Pseudomonas</taxon>
        <taxon>Pseudomonas syringae</taxon>
    </lineage>
</organism>
<protein>
    <submittedName>
        <fullName evidence="1">Uncharacterized protein</fullName>
    </submittedName>
</protein>
<reference evidence="1 2" key="1">
    <citation type="journal article" date="2013" name="PLoS Pathog.">
        <title>Genomic analysis of the Kiwifruit pathogen Pseudomonas syringae pv. actinidiae provides insight into the origins of an emergent plant disease.</title>
        <authorList>
            <person name="McCann H.C."/>
            <person name="Rikkerink E.H."/>
            <person name="Bertels F."/>
            <person name="Fiers M."/>
            <person name="Lu A."/>
            <person name="Rees-George J."/>
            <person name="Andersen M.T."/>
            <person name="Gleave A.P."/>
            <person name="Haubold B."/>
            <person name="Wohlers M.W."/>
            <person name="Guttman D.S."/>
            <person name="Wang P.W."/>
            <person name="Straub C."/>
            <person name="Vanneste J.L."/>
            <person name="Rainey P.B."/>
            <person name="Templeton M.D."/>
        </authorList>
    </citation>
    <scope>NUCLEOTIDE SEQUENCE [LARGE SCALE GENOMIC DNA]</scope>
    <source>
        <strain evidence="1 2">ICMP 19096</strain>
    </source>
</reference>
<accession>A0A656JT75</accession>